<feature type="region of interest" description="Disordered" evidence="1">
    <location>
        <begin position="1"/>
        <end position="31"/>
    </location>
</feature>
<organism evidence="2">
    <name type="scientific">Arundo donax</name>
    <name type="common">Giant reed</name>
    <name type="synonym">Donax arundinaceus</name>
    <dbReference type="NCBI Taxonomy" id="35708"/>
    <lineage>
        <taxon>Eukaryota</taxon>
        <taxon>Viridiplantae</taxon>
        <taxon>Streptophyta</taxon>
        <taxon>Embryophyta</taxon>
        <taxon>Tracheophyta</taxon>
        <taxon>Spermatophyta</taxon>
        <taxon>Magnoliopsida</taxon>
        <taxon>Liliopsida</taxon>
        <taxon>Poales</taxon>
        <taxon>Poaceae</taxon>
        <taxon>PACMAD clade</taxon>
        <taxon>Arundinoideae</taxon>
        <taxon>Arundineae</taxon>
        <taxon>Arundo</taxon>
    </lineage>
</organism>
<name>A0A0A9FFX4_ARUDO</name>
<reference evidence="2" key="2">
    <citation type="journal article" date="2015" name="Data Brief">
        <title>Shoot transcriptome of the giant reed, Arundo donax.</title>
        <authorList>
            <person name="Barrero R.A."/>
            <person name="Guerrero F.D."/>
            <person name="Moolhuijzen P."/>
            <person name="Goolsby J.A."/>
            <person name="Tidwell J."/>
            <person name="Bellgard S.E."/>
            <person name="Bellgard M.I."/>
        </authorList>
    </citation>
    <scope>NUCLEOTIDE SEQUENCE</scope>
    <source>
        <tissue evidence="2">Shoot tissue taken approximately 20 cm above the soil surface</tissue>
    </source>
</reference>
<evidence type="ECO:0000313" key="2">
    <source>
        <dbReference type="EMBL" id="JAE07138.1"/>
    </source>
</evidence>
<accession>A0A0A9FFX4</accession>
<dbReference type="EMBL" id="GBRH01190758">
    <property type="protein sequence ID" value="JAE07138.1"/>
    <property type="molecule type" value="Transcribed_RNA"/>
</dbReference>
<protein>
    <submittedName>
        <fullName evidence="2">Uncharacterized protein</fullName>
    </submittedName>
</protein>
<reference evidence="2" key="1">
    <citation type="submission" date="2014-09" db="EMBL/GenBank/DDBJ databases">
        <authorList>
            <person name="Magalhaes I.L.F."/>
            <person name="Oliveira U."/>
            <person name="Santos F.R."/>
            <person name="Vidigal T.H.D.A."/>
            <person name="Brescovit A.D."/>
            <person name="Santos A.J."/>
        </authorList>
    </citation>
    <scope>NUCLEOTIDE SEQUENCE</scope>
    <source>
        <tissue evidence="2">Shoot tissue taken approximately 20 cm above the soil surface</tissue>
    </source>
</reference>
<evidence type="ECO:0000256" key="1">
    <source>
        <dbReference type="SAM" id="MobiDB-lite"/>
    </source>
</evidence>
<sequence length="31" mass="3327">MLPEHSATGWWCHTDGTSQSILRGEPVGSEG</sequence>
<proteinExistence type="predicted"/>
<dbReference type="AlphaFoldDB" id="A0A0A9FFX4"/>